<feature type="region of interest" description="Disordered" evidence="3">
    <location>
        <begin position="70"/>
        <end position="111"/>
    </location>
</feature>
<name>A0A8H8NU55_9AGAM</name>
<evidence type="ECO:0000256" key="2">
    <source>
        <dbReference type="ARBA" id="ARBA00023242"/>
    </source>
</evidence>
<dbReference type="PANTHER" id="PTHR37534">
    <property type="entry name" value="TRANSCRIPTIONAL ACTIVATOR PROTEIN UGA3"/>
    <property type="match status" value="1"/>
</dbReference>
<dbReference type="RefSeq" id="XP_043180323.1">
    <property type="nucleotide sequence ID" value="XM_043328877.1"/>
</dbReference>
<reference evidence="4" key="1">
    <citation type="submission" date="2020-05" db="EMBL/GenBank/DDBJ databases">
        <title>Evolutionary and genomic comparisons of hybrid uninucleate and nonhybrid Rhizoctonia fungi.</title>
        <authorList>
            <person name="Li C."/>
            <person name="Chen X."/>
        </authorList>
    </citation>
    <scope>NUCLEOTIDE SEQUENCE</scope>
    <source>
        <strain evidence="4">AG-1 IA</strain>
    </source>
</reference>
<dbReference type="Pfam" id="PF11951">
    <property type="entry name" value="Fungal_trans_2"/>
    <property type="match status" value="1"/>
</dbReference>
<dbReference type="KEGG" id="rsx:RhiXN_09061"/>
<dbReference type="InterPro" id="IPR001138">
    <property type="entry name" value="Zn2Cys6_DnaBD"/>
</dbReference>
<evidence type="ECO:0000313" key="4">
    <source>
        <dbReference type="EMBL" id="QRW20086.1"/>
    </source>
</evidence>
<dbReference type="GeneID" id="67031340"/>
<dbReference type="InterPro" id="IPR021858">
    <property type="entry name" value="Fun_TF"/>
</dbReference>
<dbReference type="CDD" id="cd00067">
    <property type="entry name" value="GAL4"/>
    <property type="match status" value="1"/>
</dbReference>
<dbReference type="GO" id="GO:0008270">
    <property type="term" value="F:zinc ion binding"/>
    <property type="evidence" value="ECO:0007669"/>
    <property type="project" value="InterPro"/>
</dbReference>
<sequence length="584" mass="65163">MLRIVSMPGPSPTSCRLARRKKCDMTKPCCDRCAKDGYECLGYEEDKPRVRLCRDYPDAPTVPYQRPVYTSVSTNESTEELPHRLSNARSEDLRDLTGASADGSRPSTPGITKLYQARDQRLTKEKDMAVCGGLLRDFDRLWPQDPSQLVLYSRSRTRQFTFTKRTSSMKPSGSDSTGFIESISQPLYPSIDAMQIGREDRLSRVANEYIFQRLGLWFVPPAPTACDVFAESLRGATRTVQVLYFGAWVLRKLGHNLGIRSFASKGCVSWINGFEQKITASSRSNALPNEIGDCVAAHIELVLLKFHLVNSASGYTALRSVLPKLLRLVATDPCLMIQEPDGNLVISLPRMLYALRPELVRFSYYDTISSFLLGVPPLVEYGYNTEHNADPKHENFGYEWVHGIPAVLLQVIAQVNSWRAGSRVPLDHWQALEQRVLSWTSRYAMLNDSAIAESATCLRAAVQEGWKHVVLIYIYMGICGVSSHDSRVQASVDRIFELGEAVGSSQLGVHMFSHYVVAGLAARSERQRVAVYKQLLSFTDGRVWLFSGPEFGSLLRCLWHGAGAGGAAVTWDDFAGVTRARVLL</sequence>
<keyword evidence="2" id="KW-0539">Nucleus</keyword>
<dbReference type="EMBL" id="CP059662">
    <property type="protein sequence ID" value="QRW20086.1"/>
    <property type="molecule type" value="Genomic_DNA"/>
</dbReference>
<dbReference type="GO" id="GO:0005634">
    <property type="term" value="C:nucleus"/>
    <property type="evidence" value="ECO:0007669"/>
    <property type="project" value="UniProtKB-SubCell"/>
</dbReference>
<evidence type="ECO:0000256" key="1">
    <source>
        <dbReference type="ARBA" id="ARBA00004123"/>
    </source>
</evidence>
<dbReference type="GO" id="GO:0000981">
    <property type="term" value="F:DNA-binding transcription factor activity, RNA polymerase II-specific"/>
    <property type="evidence" value="ECO:0007669"/>
    <property type="project" value="InterPro"/>
</dbReference>
<dbReference type="PANTHER" id="PTHR37534:SF46">
    <property type="entry name" value="ZN(II)2CYS6 TRANSCRIPTION FACTOR (EUROFUNG)"/>
    <property type="match status" value="1"/>
</dbReference>
<dbReference type="AlphaFoldDB" id="A0A8H8NU55"/>
<proteinExistence type="predicted"/>
<accession>A0A8H8NU55</accession>
<dbReference type="Proteomes" id="UP000650533">
    <property type="component" value="Chromosome 5"/>
</dbReference>
<evidence type="ECO:0000256" key="3">
    <source>
        <dbReference type="SAM" id="MobiDB-lite"/>
    </source>
</evidence>
<organism evidence="4 5">
    <name type="scientific">Rhizoctonia solani</name>
    <dbReference type="NCBI Taxonomy" id="456999"/>
    <lineage>
        <taxon>Eukaryota</taxon>
        <taxon>Fungi</taxon>
        <taxon>Dikarya</taxon>
        <taxon>Basidiomycota</taxon>
        <taxon>Agaricomycotina</taxon>
        <taxon>Agaricomycetes</taxon>
        <taxon>Cantharellales</taxon>
        <taxon>Ceratobasidiaceae</taxon>
        <taxon>Rhizoctonia</taxon>
    </lineage>
</organism>
<comment type="subcellular location">
    <subcellularLocation>
        <location evidence="1">Nucleus</location>
    </subcellularLocation>
</comment>
<protein>
    <submittedName>
        <fullName evidence="4">Fungal specific transcription factor domain</fullName>
    </submittedName>
</protein>
<evidence type="ECO:0000313" key="5">
    <source>
        <dbReference type="Proteomes" id="UP000650533"/>
    </source>
</evidence>
<gene>
    <name evidence="4" type="ORF">RhiXN_09061</name>
</gene>